<organism evidence="3">
    <name type="scientific">viral metagenome</name>
    <dbReference type="NCBI Taxonomy" id="1070528"/>
    <lineage>
        <taxon>unclassified sequences</taxon>
        <taxon>metagenomes</taxon>
        <taxon>organismal metagenomes</taxon>
    </lineage>
</organism>
<dbReference type="EMBL" id="MN740474">
    <property type="protein sequence ID" value="QHU28863.1"/>
    <property type="molecule type" value="Genomic_DNA"/>
</dbReference>
<proteinExistence type="predicted"/>
<sequence>MDAPIKPEPEPLPEGPASAAAETIEPSYAAAEDISDLQNEGQTERVRQTEEIIQKTIKTMSDNFKDGGSGLKFADFISDFYKFDDNTKTNLKSVLKKLYSGEEGNPPFGFRETQSGSGVFEKDPNVSPDNLGMQFSQDGTPNIDKLFEDFETWKSKNSTNINKYKITPDELGALKKFSNKSGNYARNAIKLPLTEDIASILKKKPSEITPDEKTRLQKFMNDRYGAWDKNETEQLNKNTSQARAKTGENIDKPYSKWKAFAHFLFFLEFSGTLATILYFTTAYANAHTGCMEIFKLDSNSFITSQKVLCNKTNGYPPNLCYCKLPDDTKQFNKTRAGCSQNEDAIQPRPAQYPDTDKLCLGDINKGIQESFRYYSYQIMTPGGAIPDIIKKSGQAIVQGFGPILEMIIHAAIVIGIIIGVLLVLWIIYKVVANRKPAETLKIETVGAPSTVTKFGNRGYLGNLSKYSNYAFMGRCVAQPARPHIPSRFKF</sequence>
<feature type="region of interest" description="Disordered" evidence="1">
    <location>
        <begin position="1"/>
        <end position="25"/>
    </location>
</feature>
<protein>
    <submittedName>
        <fullName evidence="3">Uncharacterized protein</fullName>
    </submittedName>
</protein>
<dbReference type="AlphaFoldDB" id="A0A6C0LE64"/>
<keyword evidence="2" id="KW-1133">Transmembrane helix</keyword>
<reference evidence="3" key="1">
    <citation type="journal article" date="2020" name="Nature">
        <title>Giant virus diversity and host interactions through global metagenomics.</title>
        <authorList>
            <person name="Schulz F."/>
            <person name="Roux S."/>
            <person name="Paez-Espino D."/>
            <person name="Jungbluth S."/>
            <person name="Walsh D.A."/>
            <person name="Denef V.J."/>
            <person name="McMahon K.D."/>
            <person name="Konstantinidis K.T."/>
            <person name="Eloe-Fadrosh E.A."/>
            <person name="Kyrpides N.C."/>
            <person name="Woyke T."/>
        </authorList>
    </citation>
    <scope>NUCLEOTIDE SEQUENCE</scope>
    <source>
        <strain evidence="3">GVMAG-M-3300027791-30</strain>
    </source>
</reference>
<evidence type="ECO:0000256" key="2">
    <source>
        <dbReference type="SAM" id="Phobius"/>
    </source>
</evidence>
<name>A0A6C0LE64_9ZZZZ</name>
<feature type="transmembrane region" description="Helical" evidence="2">
    <location>
        <begin position="406"/>
        <end position="428"/>
    </location>
</feature>
<accession>A0A6C0LE64</accession>
<keyword evidence="2" id="KW-0812">Transmembrane</keyword>
<evidence type="ECO:0000256" key="1">
    <source>
        <dbReference type="SAM" id="MobiDB-lite"/>
    </source>
</evidence>
<keyword evidence="2" id="KW-0472">Membrane</keyword>
<evidence type="ECO:0000313" key="3">
    <source>
        <dbReference type="EMBL" id="QHU28863.1"/>
    </source>
</evidence>